<organism evidence="2 3">
    <name type="scientific">Plasmopara halstedii</name>
    <name type="common">Downy mildew of sunflower</name>
    <dbReference type="NCBI Taxonomy" id="4781"/>
    <lineage>
        <taxon>Eukaryota</taxon>
        <taxon>Sar</taxon>
        <taxon>Stramenopiles</taxon>
        <taxon>Oomycota</taxon>
        <taxon>Peronosporomycetes</taxon>
        <taxon>Peronosporales</taxon>
        <taxon>Peronosporaceae</taxon>
        <taxon>Plasmopara</taxon>
    </lineage>
</organism>
<evidence type="ECO:0000256" key="1">
    <source>
        <dbReference type="SAM" id="MobiDB-lite"/>
    </source>
</evidence>
<dbReference type="EMBL" id="CCYD01000810">
    <property type="protein sequence ID" value="CEG44057.1"/>
    <property type="molecule type" value="Genomic_DNA"/>
</dbReference>
<dbReference type="Proteomes" id="UP000054928">
    <property type="component" value="Unassembled WGS sequence"/>
</dbReference>
<dbReference type="OrthoDB" id="77091at2759"/>
<evidence type="ECO:0000313" key="3">
    <source>
        <dbReference type="Proteomes" id="UP000054928"/>
    </source>
</evidence>
<reference evidence="3" key="1">
    <citation type="submission" date="2014-09" db="EMBL/GenBank/DDBJ databases">
        <authorList>
            <person name="Sharma Rahul"/>
            <person name="Thines Marco"/>
        </authorList>
    </citation>
    <scope>NUCLEOTIDE SEQUENCE [LARGE SCALE GENOMIC DNA]</scope>
</reference>
<protein>
    <submittedName>
        <fullName evidence="2">Uncharacterized protein</fullName>
    </submittedName>
</protein>
<dbReference type="OMA" id="RDSVFYM"/>
<keyword evidence="3" id="KW-1185">Reference proteome</keyword>
<dbReference type="GeneID" id="36409382"/>
<name>A0A0P1AR40_PLAHL</name>
<accession>A0A0P1AR40</accession>
<evidence type="ECO:0000313" key="2">
    <source>
        <dbReference type="EMBL" id="CEG44057.1"/>
    </source>
</evidence>
<dbReference type="RefSeq" id="XP_024580426.1">
    <property type="nucleotide sequence ID" value="XM_024730117.1"/>
</dbReference>
<feature type="region of interest" description="Disordered" evidence="1">
    <location>
        <begin position="1937"/>
        <end position="1986"/>
    </location>
</feature>
<sequence length="2037" mass="228465">MVAGETARWHHKWVVFLLVLGWLFLYRYRVMGYLLSKAIAYQLSKSHLRNSMVSPITVRVERVSLQPLRFMNIELSSRGSTCWRIVLTKLEVQSHVKEFFESFGHVKICILIIDEVIGNVDQIDDKVLRAILMPNKVVAKNAAQMRSKVNPVCYLRFVDLKIVNIRLRVDCLKSTTTLLCQGLYVGIIDVFVARDLMRLKAQANSLIIQSAPQADGRNLTNCQSDGSDGLRVQISETSAVLSLDLRNHSFLGCKLIGYDDHTATIVMSTAYLEQTLAARNELFRMGVVAASEAIMDPLINDPRDHKLSAATSLEVELNDFHLSITFMNEVDFSQSIPLQLLADIRKIFYRKKPEPRIDVGLSNELPTDPTTDALRIQVEVSVQRVQVRTLASNQNILSLCCIEVQAKQTTKTRGILMGTIVEVSISLSHQTDECLRYFLALHERLHRSQIEAKETLTHTLLRHQSDGRPVLPNKSIQIYWESEIKVTKWLLSFKAFAKDGATHDLTANGSAASIQTPLAPVLREDGCLFIKRSIVLQRVSIEVQPSGYSPHLAVLEDVKLTQTASVDPSETTKSLETSAHVKFVSINHLRSGKSDEFCRFPALYIDDFKISRSIKETTENLEKDLAIYMDRVVIKWHYQHHRNFLIEWAAIETIVSQLELLLVKPSAKNQNMTKILSTNIFSKYIAVDVTEISGIAPLSSFCLVETKLSHRATRLCATVALSSTNASVRWGEMPSVITFVEASIQHRHSLGRQRYLSKVPIQSDIRCGSMKMHLRPNSQMLLLVIRIDQMIATSSDKHHEAKESSAHGISFVCGTIHIDMEESNEYNGSIELDSFDVKMTRCTPRETTETMVRLLQCLTEDGLAGRSFEEMVQQVQLLEGTVSASTISATTSTEKPIKLQNTKINFAITDVEWSRVLIWDKWSTLPRSTSFDVSILIERIDVMIEKQTFYSLLRVLPILQQALDTKGTQTHEITESVSKQPNFLQRLIGHIDIAFQYADLSCPLGDKDVRDQRSGSKLTRVLVGELAFNLRQFQTLGFRCSPLRVILESADQRDSDDRYAGSLQVLFVPKITAGAVIHWQHPIQCVGQLQYALSLDISIGHTNVYESPVYVPIADEALMSLDWDCVVPWLVEILIDDACNDPIQSATKKSPEIKQTRCVGVQWDVSVQSIQFVWWDTMTQETGMLIVANEFLTHGVVRLDDLFDLEQEKKSQWKLWETTVYLHLLRGYLLHADDDADIIDNDSPATLPFRSEIASNFSMETIGTSYRNAYTPNADEDWETLDEQVTSMFAPSTVTLFDKMHDTFEPIDYDFSIADTFNLAKSEPSVQRLPMLHVPLSIRSSSSTSPRLKSPRSDKNWMQTIKNRLSRLKRRSASMDNLFLTDGSCPIQVDAMRLLWTLQTRDSVFYMVSTTISSLRLLLDAKQYSGIEDGQRRTARSASLSPLRRAKGSSSRSPSLVETGFEIDHDFNAKITTRESRRGSARDTLLELLQQGKLGVTQDVDLSLIVDEETESARATFGEDASDCDDLKATIAIKAYTVDIHDVQINVREENTRSNVLLASKHIHFEIGTDVSDMNTIANLTFDNVTAHVAPIDVDISAGVLWYSHADVGSPSAPGSALLKQIMEECSLTSSYNHAESTGITSTLVDLSFLELSTDRHQFYQLINVIRHVLLAPPSIARRTNRTFTTSTNSINSTQQVEESDLSDWLPPIATTTSLAGSTSIKKLHVLLEEELRNREIRTRGTMSRSKWAMTAVKAITFKVVGMQWKLRLSPELTDADHEFVGIRIQGFTGCHSYFTNHCTKLTLNLQWLEIINLHPGPSSAAFKDSSAVLKAKLLVDKRFESAATGIQKGMLVVRAESGPIVRIYGQKLRVLELLEVSMFPEVANIIVIQLAADFYELIYKFFFENITPASASSQNTELFFGQKSTFGPVTSSSMSSLSQKGATSPFAKSRAPQSISSSQNTFNTLRKSNSAGPTNSMQTESSTLSTAQTSLEEVLDVSESAATDDFELFYVKYVRVGNSLRSGAATLCLSKQTLYK</sequence>
<feature type="region of interest" description="Disordered" evidence="1">
    <location>
        <begin position="1433"/>
        <end position="1456"/>
    </location>
</feature>
<proteinExistence type="predicted"/>
<feature type="compositionally biased region" description="Polar residues" evidence="1">
    <location>
        <begin position="1952"/>
        <end position="1986"/>
    </location>
</feature>